<accession>A0A2S6C952</accession>
<evidence type="ECO:0000313" key="3">
    <source>
        <dbReference type="Proteomes" id="UP000237631"/>
    </source>
</evidence>
<name>A0A2S6C952_9PEZI</name>
<protein>
    <submittedName>
        <fullName evidence="2">Uncharacterized protein</fullName>
    </submittedName>
</protein>
<gene>
    <name evidence="2" type="ORF">CBER1_06360</name>
</gene>
<evidence type="ECO:0000313" key="2">
    <source>
        <dbReference type="EMBL" id="PPJ56262.1"/>
    </source>
</evidence>
<feature type="compositionally biased region" description="Polar residues" evidence="1">
    <location>
        <begin position="25"/>
        <end position="35"/>
    </location>
</feature>
<evidence type="ECO:0000256" key="1">
    <source>
        <dbReference type="SAM" id="MobiDB-lite"/>
    </source>
</evidence>
<proteinExistence type="predicted"/>
<dbReference type="EMBL" id="PNEN01000521">
    <property type="protein sequence ID" value="PPJ56262.1"/>
    <property type="molecule type" value="Genomic_DNA"/>
</dbReference>
<dbReference type="OrthoDB" id="4469945at2759"/>
<dbReference type="AlphaFoldDB" id="A0A2S6C952"/>
<feature type="region of interest" description="Disordered" evidence="1">
    <location>
        <begin position="25"/>
        <end position="48"/>
    </location>
</feature>
<organism evidence="2 3">
    <name type="scientific">Cercospora berteroae</name>
    <dbReference type="NCBI Taxonomy" id="357750"/>
    <lineage>
        <taxon>Eukaryota</taxon>
        <taxon>Fungi</taxon>
        <taxon>Dikarya</taxon>
        <taxon>Ascomycota</taxon>
        <taxon>Pezizomycotina</taxon>
        <taxon>Dothideomycetes</taxon>
        <taxon>Dothideomycetidae</taxon>
        <taxon>Mycosphaerellales</taxon>
        <taxon>Mycosphaerellaceae</taxon>
        <taxon>Cercospora</taxon>
    </lineage>
</organism>
<sequence length="177" mass="19727">METIASCLESTAINSYLDIVPEMLSSQQEETNSGLSSPTSSPSPILATDAEHPCTSCGGQRSRRVSMVSDPKVEPSYAGRTYHPCTNSRCRRGRANTLDREWHTWQVHGENPKCDCGLPSKQGRQEPGDLFPGYGIWECAFGSCKYRSRDRKGRSVEKGEVKAKDVERFIPWLLNGR</sequence>
<feature type="region of interest" description="Disordered" evidence="1">
    <location>
        <begin position="56"/>
        <end position="75"/>
    </location>
</feature>
<comment type="caution">
    <text evidence="2">The sequence shown here is derived from an EMBL/GenBank/DDBJ whole genome shotgun (WGS) entry which is preliminary data.</text>
</comment>
<keyword evidence="3" id="KW-1185">Reference proteome</keyword>
<dbReference type="Proteomes" id="UP000237631">
    <property type="component" value="Unassembled WGS sequence"/>
</dbReference>
<reference evidence="3" key="1">
    <citation type="journal article" date="2017" name="bioRxiv">
        <title>Conservation of a gene cluster reveals novel cercosporin biosynthetic mechanisms and extends production to the genus Colletotrichum.</title>
        <authorList>
            <person name="de Jonge R."/>
            <person name="Ebert M.K."/>
            <person name="Huitt-Roehl C.R."/>
            <person name="Pal P."/>
            <person name="Suttle J.C."/>
            <person name="Spanner R.E."/>
            <person name="Neubauer J.D."/>
            <person name="Jurick W.M.II."/>
            <person name="Stott K.A."/>
            <person name="Secor G.A."/>
            <person name="Thomma B.P.H.J."/>
            <person name="Van de Peer Y."/>
            <person name="Townsend C.A."/>
            <person name="Bolton M.D."/>
        </authorList>
    </citation>
    <scope>NUCLEOTIDE SEQUENCE [LARGE SCALE GENOMIC DNA]</scope>
    <source>
        <strain evidence="3">CBS538.71</strain>
    </source>
</reference>